<dbReference type="InterPro" id="IPR024528">
    <property type="entry name" value="ThrE_2"/>
</dbReference>
<dbReference type="AlphaFoldDB" id="A0A9D1UWA1"/>
<evidence type="ECO:0000256" key="3">
    <source>
        <dbReference type="ARBA" id="ARBA00022692"/>
    </source>
</evidence>
<comment type="caution">
    <text evidence="10">The sequence shown here is derived from an EMBL/GenBank/DDBJ whole genome shotgun (WGS) entry which is preliminary data.</text>
</comment>
<evidence type="ECO:0000256" key="2">
    <source>
        <dbReference type="ARBA" id="ARBA00022475"/>
    </source>
</evidence>
<dbReference type="PANTHER" id="PTHR34390:SF2">
    <property type="entry name" value="SUCCINATE TRANSPORTER SUBUNIT YJJP-RELATED"/>
    <property type="match status" value="1"/>
</dbReference>
<dbReference type="GO" id="GO:0015744">
    <property type="term" value="P:succinate transport"/>
    <property type="evidence" value="ECO:0007669"/>
    <property type="project" value="TreeGrafter"/>
</dbReference>
<dbReference type="Pfam" id="PF06738">
    <property type="entry name" value="ThrE"/>
    <property type="match status" value="1"/>
</dbReference>
<comment type="similarity">
    <text evidence="6">Belongs to the ThrE exporter (TC 2.A.79) family.</text>
</comment>
<dbReference type="PANTHER" id="PTHR34390">
    <property type="entry name" value="UPF0442 PROTEIN YJJB-RELATED"/>
    <property type="match status" value="1"/>
</dbReference>
<feature type="transmembrane region" description="Helical" evidence="7">
    <location>
        <begin position="144"/>
        <end position="176"/>
    </location>
</feature>
<feature type="domain" description="Threonine/Serine exporter ThrE" evidence="9">
    <location>
        <begin position="303"/>
        <end position="427"/>
    </location>
</feature>
<keyword evidence="3 7" id="KW-0812">Transmembrane</keyword>
<evidence type="ECO:0000313" key="10">
    <source>
        <dbReference type="EMBL" id="HIX01546.1"/>
    </source>
</evidence>
<organism evidence="10 11">
    <name type="scientific">Candidatus Ligilactobacillus excrementigallinarum</name>
    <dbReference type="NCBI Taxonomy" id="2838641"/>
    <lineage>
        <taxon>Bacteria</taxon>
        <taxon>Bacillati</taxon>
        <taxon>Bacillota</taxon>
        <taxon>Bacilli</taxon>
        <taxon>Lactobacillales</taxon>
        <taxon>Lactobacillaceae</taxon>
        <taxon>Ligilactobacillus</taxon>
    </lineage>
</organism>
<dbReference type="GO" id="GO:0005886">
    <property type="term" value="C:plasma membrane"/>
    <property type="evidence" value="ECO:0007669"/>
    <property type="project" value="UniProtKB-SubCell"/>
</dbReference>
<dbReference type="GO" id="GO:0022857">
    <property type="term" value="F:transmembrane transporter activity"/>
    <property type="evidence" value="ECO:0007669"/>
    <property type="project" value="InterPro"/>
</dbReference>
<evidence type="ECO:0000259" key="9">
    <source>
        <dbReference type="Pfam" id="PF12821"/>
    </source>
</evidence>
<evidence type="ECO:0000256" key="1">
    <source>
        <dbReference type="ARBA" id="ARBA00004651"/>
    </source>
</evidence>
<gene>
    <name evidence="10" type="ORF">H9861_02205</name>
</gene>
<evidence type="ECO:0000259" key="8">
    <source>
        <dbReference type="Pfam" id="PF06738"/>
    </source>
</evidence>
<feature type="transmembrane region" description="Helical" evidence="7">
    <location>
        <begin position="406"/>
        <end position="429"/>
    </location>
</feature>
<feature type="transmembrane region" description="Helical" evidence="7">
    <location>
        <begin position="322"/>
        <end position="339"/>
    </location>
</feature>
<accession>A0A9D1UWA1</accession>
<comment type="subcellular location">
    <subcellularLocation>
        <location evidence="1">Cell membrane</location>
        <topology evidence="1">Multi-pass membrane protein</topology>
    </subcellularLocation>
</comment>
<name>A0A9D1UWA1_9LACO</name>
<dbReference type="EMBL" id="DXFP01000015">
    <property type="protein sequence ID" value="HIX01546.1"/>
    <property type="molecule type" value="Genomic_DNA"/>
</dbReference>
<feature type="transmembrane region" description="Helical" evidence="7">
    <location>
        <begin position="224"/>
        <end position="246"/>
    </location>
</feature>
<feature type="transmembrane region" description="Helical" evidence="7">
    <location>
        <begin position="298"/>
        <end position="315"/>
    </location>
</feature>
<evidence type="ECO:0000313" key="11">
    <source>
        <dbReference type="Proteomes" id="UP000823963"/>
    </source>
</evidence>
<feature type="transmembrane region" description="Helical" evidence="7">
    <location>
        <begin position="345"/>
        <end position="367"/>
    </location>
</feature>
<evidence type="ECO:0000256" key="6">
    <source>
        <dbReference type="ARBA" id="ARBA00034125"/>
    </source>
</evidence>
<feature type="transmembrane region" description="Helical" evidence="7">
    <location>
        <begin position="258"/>
        <end position="278"/>
    </location>
</feature>
<keyword evidence="2" id="KW-1003">Cell membrane</keyword>
<proteinExistence type="inferred from homology"/>
<evidence type="ECO:0000256" key="7">
    <source>
        <dbReference type="SAM" id="Phobius"/>
    </source>
</evidence>
<dbReference type="InterPro" id="IPR010619">
    <property type="entry name" value="ThrE-like_N"/>
</dbReference>
<feature type="transmembrane region" description="Helical" evidence="7">
    <location>
        <begin position="188"/>
        <end position="212"/>
    </location>
</feature>
<evidence type="ECO:0000256" key="5">
    <source>
        <dbReference type="ARBA" id="ARBA00023136"/>
    </source>
</evidence>
<feature type="domain" description="Threonine/serine exporter-like N-terminal" evidence="8">
    <location>
        <begin position="34"/>
        <end position="277"/>
    </location>
</feature>
<evidence type="ECO:0000256" key="4">
    <source>
        <dbReference type="ARBA" id="ARBA00022989"/>
    </source>
</evidence>
<keyword evidence="5 7" id="KW-0472">Membrane</keyword>
<dbReference type="InterPro" id="IPR050539">
    <property type="entry name" value="ThrE_Dicarb/AminoAcid_Exp"/>
</dbReference>
<dbReference type="Proteomes" id="UP000823963">
    <property type="component" value="Unassembled WGS sequence"/>
</dbReference>
<protein>
    <submittedName>
        <fullName evidence="10">Threonine/serine exporter family protein</fullName>
    </submittedName>
</protein>
<sequence length="438" mass="47616">MNQNLNHHMSIPWHEFTQDEKLAYQANLQVKTSLIGRVGIMMLSCGTGAWRVRESMNTMARVLNVQCSADVGLVSIEFTCYQAGQSCTQALSLPSTGINTIKLHELESFISSFKEEGKYLTDKQINQILDQIKGTSNNYSSITIALAAGFACSAFVFLLGGGLIEMFCCLIAASLGSFARKKMNEHHLTVLAGVAVSVAIACLSYSLIFTLLRQCFGIAASHEAGYIGAMLFVIPGFPFITSGLDIAKIDMRSGLERLAYALMIIIVATLVGWLVALIVHLKPESMMSQQLTPIELMLLRLPASFIGVFGFSLMFNSTPQMATIAGIVGAIANTLRLELVDLTSIPAGATAFIGAFCAGILASIVQLKCGYPRISITVPSIVIMVPGLYMYRAVYEIGNLSLHDGANWLVKAVLIVMFLPLGLMLARLLTDKRWRYTN</sequence>
<reference evidence="10" key="2">
    <citation type="submission" date="2021-04" db="EMBL/GenBank/DDBJ databases">
        <authorList>
            <person name="Gilroy R."/>
        </authorList>
    </citation>
    <scope>NUCLEOTIDE SEQUENCE</scope>
    <source>
        <strain evidence="10">6627</strain>
    </source>
</reference>
<feature type="transmembrane region" description="Helical" evidence="7">
    <location>
        <begin position="374"/>
        <end position="394"/>
    </location>
</feature>
<dbReference type="Pfam" id="PF12821">
    <property type="entry name" value="ThrE_2"/>
    <property type="match status" value="1"/>
</dbReference>
<reference evidence="10" key="1">
    <citation type="journal article" date="2021" name="PeerJ">
        <title>Extensive microbial diversity within the chicken gut microbiome revealed by metagenomics and culture.</title>
        <authorList>
            <person name="Gilroy R."/>
            <person name="Ravi A."/>
            <person name="Getino M."/>
            <person name="Pursley I."/>
            <person name="Horton D.L."/>
            <person name="Alikhan N.F."/>
            <person name="Baker D."/>
            <person name="Gharbi K."/>
            <person name="Hall N."/>
            <person name="Watson M."/>
            <person name="Adriaenssens E.M."/>
            <person name="Foster-Nyarko E."/>
            <person name="Jarju S."/>
            <person name="Secka A."/>
            <person name="Antonio M."/>
            <person name="Oren A."/>
            <person name="Chaudhuri R.R."/>
            <person name="La Ragione R."/>
            <person name="Hildebrand F."/>
            <person name="Pallen M.J."/>
        </authorList>
    </citation>
    <scope>NUCLEOTIDE SEQUENCE</scope>
    <source>
        <strain evidence="10">6627</strain>
    </source>
</reference>
<keyword evidence="4 7" id="KW-1133">Transmembrane helix</keyword>